<sequence>MTENEKISIIVPVYKSEKYLNRCVENLVTQTYKDIEIILVDDGSPDNCPQMCDEWAQKDDRIKVIHKHNGGAFSARLEGVKNSCGNYIGFVDSDDWVENDMYEYLHDLAVEHSAQISGIGIRTISEGENVPEVDKHPVEEEIVTLDFTEIMKSMNHGALWSLCNHLYRKELFNNLPNLPQGLVFSEDMLMNYFLYKQTDTMVISHIPKYNYFRHSESAIAGKLTYNIIDDSVLAYNIIDADFDKSSPAYPYSVALKITNDLFLINSIIRNDLCWDRYEPLKKDIIKHIKYIFSKKCAVYFSARHKIGVILLIFSPKLYNKTILARRAARGY</sequence>
<dbReference type="PANTHER" id="PTHR22916:SF51">
    <property type="entry name" value="GLYCOSYLTRANSFERASE EPSH-RELATED"/>
    <property type="match status" value="1"/>
</dbReference>
<evidence type="ECO:0000313" key="5">
    <source>
        <dbReference type="Proteomes" id="UP000824205"/>
    </source>
</evidence>
<reference evidence="4" key="2">
    <citation type="submission" date="2021-04" db="EMBL/GenBank/DDBJ databases">
        <authorList>
            <person name="Gilroy R."/>
        </authorList>
    </citation>
    <scope>NUCLEOTIDE SEQUENCE</scope>
    <source>
        <strain evidence="4">421</strain>
    </source>
</reference>
<dbReference type="GO" id="GO:0016757">
    <property type="term" value="F:glycosyltransferase activity"/>
    <property type="evidence" value="ECO:0007669"/>
    <property type="project" value="UniProtKB-KW"/>
</dbReference>
<name>A0A9D1UGE2_9FIRM</name>
<dbReference type="InterPro" id="IPR001173">
    <property type="entry name" value="Glyco_trans_2-like"/>
</dbReference>
<dbReference type="Gene3D" id="3.90.550.10">
    <property type="entry name" value="Spore Coat Polysaccharide Biosynthesis Protein SpsA, Chain A"/>
    <property type="match status" value="1"/>
</dbReference>
<evidence type="ECO:0000259" key="3">
    <source>
        <dbReference type="Pfam" id="PF00535"/>
    </source>
</evidence>
<dbReference type="CDD" id="cd00761">
    <property type="entry name" value="Glyco_tranf_GTA_type"/>
    <property type="match status" value="1"/>
</dbReference>
<dbReference type="SUPFAM" id="SSF53448">
    <property type="entry name" value="Nucleotide-diphospho-sugar transferases"/>
    <property type="match status" value="1"/>
</dbReference>
<dbReference type="PANTHER" id="PTHR22916">
    <property type="entry name" value="GLYCOSYLTRANSFERASE"/>
    <property type="match status" value="1"/>
</dbReference>
<dbReference type="EMBL" id="DXGE01000012">
    <property type="protein sequence ID" value="HIW85500.1"/>
    <property type="molecule type" value="Genomic_DNA"/>
</dbReference>
<dbReference type="Pfam" id="PF00535">
    <property type="entry name" value="Glycos_transf_2"/>
    <property type="match status" value="1"/>
</dbReference>
<dbReference type="AlphaFoldDB" id="A0A9D1UGE2"/>
<keyword evidence="1" id="KW-0328">Glycosyltransferase</keyword>
<organism evidence="4 5">
    <name type="scientific">Candidatus Eubacterium faecipullorum</name>
    <dbReference type="NCBI Taxonomy" id="2838571"/>
    <lineage>
        <taxon>Bacteria</taxon>
        <taxon>Bacillati</taxon>
        <taxon>Bacillota</taxon>
        <taxon>Clostridia</taxon>
        <taxon>Eubacteriales</taxon>
        <taxon>Eubacteriaceae</taxon>
        <taxon>Eubacterium</taxon>
    </lineage>
</organism>
<gene>
    <name evidence="4" type="ORF">IAA48_03300</name>
</gene>
<dbReference type="InterPro" id="IPR029044">
    <property type="entry name" value="Nucleotide-diphossugar_trans"/>
</dbReference>
<evidence type="ECO:0000256" key="2">
    <source>
        <dbReference type="ARBA" id="ARBA00022679"/>
    </source>
</evidence>
<evidence type="ECO:0000313" key="4">
    <source>
        <dbReference type="EMBL" id="HIW85500.1"/>
    </source>
</evidence>
<dbReference type="Proteomes" id="UP000824205">
    <property type="component" value="Unassembled WGS sequence"/>
</dbReference>
<feature type="domain" description="Glycosyltransferase 2-like" evidence="3">
    <location>
        <begin position="8"/>
        <end position="172"/>
    </location>
</feature>
<comment type="caution">
    <text evidence="4">The sequence shown here is derived from an EMBL/GenBank/DDBJ whole genome shotgun (WGS) entry which is preliminary data.</text>
</comment>
<keyword evidence="2" id="KW-0808">Transferase</keyword>
<reference evidence="4" key="1">
    <citation type="journal article" date="2021" name="PeerJ">
        <title>Extensive microbial diversity within the chicken gut microbiome revealed by metagenomics and culture.</title>
        <authorList>
            <person name="Gilroy R."/>
            <person name="Ravi A."/>
            <person name="Getino M."/>
            <person name="Pursley I."/>
            <person name="Horton D.L."/>
            <person name="Alikhan N.F."/>
            <person name="Baker D."/>
            <person name="Gharbi K."/>
            <person name="Hall N."/>
            <person name="Watson M."/>
            <person name="Adriaenssens E.M."/>
            <person name="Foster-Nyarko E."/>
            <person name="Jarju S."/>
            <person name="Secka A."/>
            <person name="Antonio M."/>
            <person name="Oren A."/>
            <person name="Chaudhuri R.R."/>
            <person name="La Ragione R."/>
            <person name="Hildebrand F."/>
            <person name="Pallen M.J."/>
        </authorList>
    </citation>
    <scope>NUCLEOTIDE SEQUENCE</scope>
    <source>
        <strain evidence="4">421</strain>
    </source>
</reference>
<evidence type="ECO:0000256" key="1">
    <source>
        <dbReference type="ARBA" id="ARBA00022676"/>
    </source>
</evidence>
<accession>A0A9D1UGE2</accession>
<protein>
    <submittedName>
        <fullName evidence="4">Glycosyltransferase</fullName>
    </submittedName>
</protein>
<proteinExistence type="predicted"/>